<dbReference type="Gene3D" id="2.60.120.200">
    <property type="match status" value="1"/>
</dbReference>
<evidence type="ECO:0000313" key="2">
    <source>
        <dbReference type="Proteomes" id="UP001498421"/>
    </source>
</evidence>
<dbReference type="PANTHER" id="PTHR35332">
    <property type="entry name" value="REGULATION OF ENOLASE PROTEIN 1"/>
    <property type="match status" value="1"/>
</dbReference>
<proteinExistence type="predicted"/>
<dbReference type="PANTHER" id="PTHR35332:SF2">
    <property type="entry name" value="REGULATION OF ENOLASE PROTEIN 1"/>
    <property type="match status" value="1"/>
</dbReference>
<dbReference type="Pfam" id="PF07081">
    <property type="entry name" value="DUF1349"/>
    <property type="match status" value="1"/>
</dbReference>
<dbReference type="Proteomes" id="UP001498421">
    <property type="component" value="Unassembled WGS sequence"/>
</dbReference>
<name>A0ABR1HFH1_9HYPO</name>
<organism evidence="1 2">
    <name type="scientific">Neonectria magnoliae</name>
    <dbReference type="NCBI Taxonomy" id="2732573"/>
    <lineage>
        <taxon>Eukaryota</taxon>
        <taxon>Fungi</taxon>
        <taxon>Dikarya</taxon>
        <taxon>Ascomycota</taxon>
        <taxon>Pezizomycotina</taxon>
        <taxon>Sordariomycetes</taxon>
        <taxon>Hypocreomycetidae</taxon>
        <taxon>Hypocreales</taxon>
        <taxon>Nectriaceae</taxon>
        <taxon>Neonectria</taxon>
    </lineage>
</organism>
<dbReference type="InterPro" id="IPR009784">
    <property type="entry name" value="DUF1349"/>
</dbReference>
<evidence type="ECO:0000313" key="1">
    <source>
        <dbReference type="EMBL" id="KAK7419692.1"/>
    </source>
</evidence>
<protein>
    <submittedName>
        <fullName evidence="1">Uncharacterized protein</fullName>
    </submittedName>
</protein>
<comment type="caution">
    <text evidence="1">The sequence shown here is derived from an EMBL/GenBank/DDBJ whole genome shotgun (WGS) entry which is preliminary data.</text>
</comment>
<dbReference type="EMBL" id="JAZAVK010000146">
    <property type="protein sequence ID" value="KAK7419692.1"/>
    <property type="molecule type" value="Genomic_DNA"/>
</dbReference>
<reference evidence="1 2" key="1">
    <citation type="journal article" date="2025" name="Microbiol. Resour. Announc.">
        <title>Draft genome sequences for Neonectria magnoliae and Neonectria punicea, canker pathogens of Liriodendron tulipifera and Acer saccharum in West Virginia.</title>
        <authorList>
            <person name="Petronek H.M."/>
            <person name="Kasson M.T."/>
            <person name="Metheny A.M."/>
            <person name="Stauder C.M."/>
            <person name="Lovett B."/>
            <person name="Lynch S.C."/>
            <person name="Garnas J.R."/>
            <person name="Kasson L.R."/>
            <person name="Stajich J.E."/>
        </authorList>
    </citation>
    <scope>NUCLEOTIDE SEQUENCE [LARGE SCALE GENOMIC DNA]</scope>
    <source>
        <strain evidence="1 2">NRRL 64651</strain>
    </source>
</reference>
<sequence length="191" mass="20652">MAPSFTLAAGPDTDIWKKPPSWDVFSAPFRAHSSGPATTFTSTSVTFTTTYAQQYDQAGILLTLTHASAGRKWIKAGIEFYNGTARLSVVACDAWADWSVASAAGAEDIVAGAKSVTIAVEKDTSGLGSSLWVYVVDGETKTPLREICWVYGRDGGEGWELEVSALAARPDKEIDSELEVKFEDFDVKWTK</sequence>
<accession>A0ABR1HFH1</accession>
<gene>
    <name evidence="1" type="ORF">QQZ08_010779</name>
</gene>
<keyword evidence="2" id="KW-1185">Reference proteome</keyword>